<accession>A0A317UXH1</accession>
<sequence length="190" mass="21095">MKVEKPTLILLDIQNGVVERLNDTDAYLARCASVIQAARDANIYIVHVVTGFRPGYPECNPRNSSVVKVKAWGSFLITDPSSHVHPLVAPTEDEPIVIKRRVSAFFTTDLDLLLRAAGTTEVVVTGLISSGAVLSTVRSAADLDYKVTVLEDMCMDRDQELHDVLMTKIFPRQGRVMQSGEWLEEVKEKL</sequence>
<comment type="similarity">
    <text evidence="1">Belongs to the isochorismatase family.</text>
</comment>
<dbReference type="InterPro" id="IPR050272">
    <property type="entry name" value="Isochorismatase-like_hydrls"/>
</dbReference>
<evidence type="ECO:0000259" key="3">
    <source>
        <dbReference type="Pfam" id="PF00857"/>
    </source>
</evidence>
<evidence type="ECO:0000313" key="4">
    <source>
        <dbReference type="EMBL" id="PWY66733.1"/>
    </source>
</evidence>
<keyword evidence="5" id="KW-1185">Reference proteome</keyword>
<proteinExistence type="inferred from homology"/>
<gene>
    <name evidence="4" type="ORF">BO70DRAFT_366427</name>
</gene>
<dbReference type="PANTHER" id="PTHR43540">
    <property type="entry name" value="PEROXYUREIDOACRYLATE/UREIDOACRYLATE AMIDOHYDROLASE-RELATED"/>
    <property type="match status" value="1"/>
</dbReference>
<keyword evidence="2 4" id="KW-0378">Hydrolase</keyword>
<evidence type="ECO:0000256" key="1">
    <source>
        <dbReference type="ARBA" id="ARBA00006336"/>
    </source>
</evidence>
<feature type="domain" description="Isochorismatase-like" evidence="3">
    <location>
        <begin position="7"/>
        <end position="179"/>
    </location>
</feature>
<reference evidence="4 5" key="1">
    <citation type="submission" date="2016-12" db="EMBL/GenBank/DDBJ databases">
        <title>The genomes of Aspergillus section Nigri reveals drivers in fungal speciation.</title>
        <authorList>
            <consortium name="DOE Joint Genome Institute"/>
            <person name="Vesth T.C."/>
            <person name="Nybo J."/>
            <person name="Theobald S."/>
            <person name="Brandl J."/>
            <person name="Frisvad J.C."/>
            <person name="Nielsen K.F."/>
            <person name="Lyhne E.K."/>
            <person name="Kogle M.E."/>
            <person name="Kuo A."/>
            <person name="Riley R."/>
            <person name="Clum A."/>
            <person name="Nolan M."/>
            <person name="Lipzen A."/>
            <person name="Salamov A."/>
            <person name="Henrissat B."/>
            <person name="Wiebenga A."/>
            <person name="De Vries R.P."/>
            <person name="Grigoriev I.V."/>
            <person name="Mortensen U.H."/>
            <person name="Andersen M.R."/>
            <person name="Baker S.E."/>
        </authorList>
    </citation>
    <scope>NUCLEOTIDE SEQUENCE [LARGE SCALE GENOMIC DNA]</scope>
    <source>
        <strain evidence="4 5">CBS 117.55</strain>
    </source>
</reference>
<dbReference type="AlphaFoldDB" id="A0A317UXH1"/>
<name>A0A317UXH1_9EURO</name>
<dbReference type="RefSeq" id="XP_025394863.1">
    <property type="nucleotide sequence ID" value="XM_025544331.1"/>
</dbReference>
<evidence type="ECO:0000313" key="5">
    <source>
        <dbReference type="Proteomes" id="UP000247233"/>
    </source>
</evidence>
<dbReference type="PANTHER" id="PTHR43540:SF1">
    <property type="entry name" value="ISOCHORISMATASE HYDROLASE"/>
    <property type="match status" value="1"/>
</dbReference>
<dbReference type="CDD" id="cd00431">
    <property type="entry name" value="cysteine_hydrolases"/>
    <property type="match status" value="1"/>
</dbReference>
<dbReference type="EMBL" id="MSFL01000043">
    <property type="protein sequence ID" value="PWY66733.1"/>
    <property type="molecule type" value="Genomic_DNA"/>
</dbReference>
<dbReference type="Proteomes" id="UP000247233">
    <property type="component" value="Unassembled WGS sequence"/>
</dbReference>
<dbReference type="Pfam" id="PF00857">
    <property type="entry name" value="Isochorismatase"/>
    <property type="match status" value="1"/>
</dbReference>
<dbReference type="GeneID" id="37066568"/>
<dbReference type="InterPro" id="IPR000868">
    <property type="entry name" value="Isochorismatase-like_dom"/>
</dbReference>
<dbReference type="SUPFAM" id="SSF52499">
    <property type="entry name" value="Isochorismatase-like hydrolases"/>
    <property type="match status" value="1"/>
</dbReference>
<dbReference type="Gene3D" id="3.40.50.850">
    <property type="entry name" value="Isochorismatase-like"/>
    <property type="match status" value="1"/>
</dbReference>
<dbReference type="VEuPathDB" id="FungiDB:BO70DRAFT_366427"/>
<protein>
    <submittedName>
        <fullName evidence="4">Isochorismatase hydrolase</fullName>
    </submittedName>
</protein>
<organism evidence="4 5">
    <name type="scientific">Aspergillus heteromorphus CBS 117.55</name>
    <dbReference type="NCBI Taxonomy" id="1448321"/>
    <lineage>
        <taxon>Eukaryota</taxon>
        <taxon>Fungi</taxon>
        <taxon>Dikarya</taxon>
        <taxon>Ascomycota</taxon>
        <taxon>Pezizomycotina</taxon>
        <taxon>Eurotiomycetes</taxon>
        <taxon>Eurotiomycetidae</taxon>
        <taxon>Eurotiales</taxon>
        <taxon>Aspergillaceae</taxon>
        <taxon>Aspergillus</taxon>
        <taxon>Aspergillus subgen. Circumdati</taxon>
    </lineage>
</organism>
<comment type="caution">
    <text evidence="4">The sequence shown here is derived from an EMBL/GenBank/DDBJ whole genome shotgun (WGS) entry which is preliminary data.</text>
</comment>
<evidence type="ECO:0000256" key="2">
    <source>
        <dbReference type="ARBA" id="ARBA00022801"/>
    </source>
</evidence>
<dbReference type="GO" id="GO:0016787">
    <property type="term" value="F:hydrolase activity"/>
    <property type="evidence" value="ECO:0007669"/>
    <property type="project" value="UniProtKB-KW"/>
</dbReference>
<dbReference type="InterPro" id="IPR036380">
    <property type="entry name" value="Isochorismatase-like_sf"/>
</dbReference>
<dbReference type="OrthoDB" id="1739143at2759"/>